<dbReference type="EMBL" id="JAEFBJ010000010">
    <property type="protein sequence ID" value="KAG7563321.1"/>
    <property type="molecule type" value="Genomic_DNA"/>
</dbReference>
<proteinExistence type="predicted"/>
<reference evidence="2 3" key="1">
    <citation type="submission" date="2020-12" db="EMBL/GenBank/DDBJ databases">
        <title>Concerted genomic and epigenomic changes stabilize Arabidopsis allopolyploids.</title>
        <authorList>
            <person name="Chen Z."/>
        </authorList>
    </citation>
    <scope>NUCLEOTIDE SEQUENCE [LARGE SCALE GENOMIC DNA]</scope>
    <source>
        <strain evidence="2">As9502</strain>
        <tissue evidence="2">Leaf</tissue>
    </source>
</reference>
<comment type="caution">
    <text evidence="2">The sequence shown here is derived from an EMBL/GenBank/DDBJ whole genome shotgun (WGS) entry which is preliminary data.</text>
</comment>
<accession>A0A8T1ZTF7</accession>
<dbReference type="Proteomes" id="UP000694251">
    <property type="component" value="Chromosome 10"/>
</dbReference>
<keyword evidence="1" id="KW-1133">Transmembrane helix</keyword>
<keyword evidence="1" id="KW-0472">Membrane</keyword>
<sequence>MDAQIPFRRLVGYYATQLSYIVAGSAFLAFFILPEFNVIVSDLLWKIFVEKQFRVVVFVLCVVAVFRYLFRRNDEEIEIPDLKFTPVFRPADLQFPLPDLPPSDPPYPVHSSIYSSSVGANPPPSSSPPFSFPSPGSFYFSSAYSDLPPSDPPYLVHSSFYSSSVGTTLPPSSPAFSFPSPGSSFSSAYSDLPSDPMYPVHSSFYSSSVDGPFSPRSPPPPPFKMKPWKVFMHGDYAWIGSDVSLSSDESDRAAVDAKSDRFIRQFKRQLRSEKRRTRMAKND</sequence>
<evidence type="ECO:0000313" key="2">
    <source>
        <dbReference type="EMBL" id="KAG7563321.1"/>
    </source>
</evidence>
<keyword evidence="3" id="KW-1185">Reference proteome</keyword>
<evidence type="ECO:0000313" key="3">
    <source>
        <dbReference type="Proteomes" id="UP000694251"/>
    </source>
</evidence>
<protein>
    <submittedName>
        <fullName evidence="2">Uncharacterized protein</fullName>
    </submittedName>
</protein>
<feature type="transmembrane region" description="Helical" evidence="1">
    <location>
        <begin position="12"/>
        <end position="33"/>
    </location>
</feature>
<gene>
    <name evidence="2" type="ORF">ISN44_As10g001440</name>
</gene>
<keyword evidence="1" id="KW-0812">Transmembrane</keyword>
<organism evidence="2 3">
    <name type="scientific">Arabidopsis suecica</name>
    <name type="common">Swedish thale-cress</name>
    <name type="synonym">Cardaminopsis suecica</name>
    <dbReference type="NCBI Taxonomy" id="45249"/>
    <lineage>
        <taxon>Eukaryota</taxon>
        <taxon>Viridiplantae</taxon>
        <taxon>Streptophyta</taxon>
        <taxon>Embryophyta</taxon>
        <taxon>Tracheophyta</taxon>
        <taxon>Spermatophyta</taxon>
        <taxon>Magnoliopsida</taxon>
        <taxon>eudicotyledons</taxon>
        <taxon>Gunneridae</taxon>
        <taxon>Pentapetalae</taxon>
        <taxon>rosids</taxon>
        <taxon>malvids</taxon>
        <taxon>Brassicales</taxon>
        <taxon>Brassicaceae</taxon>
        <taxon>Camelineae</taxon>
        <taxon>Arabidopsis</taxon>
    </lineage>
</organism>
<name>A0A8T1ZTF7_ARASU</name>
<feature type="transmembrane region" description="Helical" evidence="1">
    <location>
        <begin position="53"/>
        <end position="70"/>
    </location>
</feature>
<evidence type="ECO:0000256" key="1">
    <source>
        <dbReference type="SAM" id="Phobius"/>
    </source>
</evidence>
<dbReference type="AlphaFoldDB" id="A0A8T1ZTF7"/>